<keyword evidence="2" id="KW-1185">Reference proteome</keyword>
<organism evidence="1 2">
    <name type="scientific">Conchiformibius steedae</name>
    <dbReference type="NCBI Taxonomy" id="153493"/>
    <lineage>
        <taxon>Bacteria</taxon>
        <taxon>Pseudomonadati</taxon>
        <taxon>Pseudomonadota</taxon>
        <taxon>Betaproteobacteria</taxon>
        <taxon>Neisseriales</taxon>
        <taxon>Neisseriaceae</taxon>
        <taxon>Conchiformibius</taxon>
    </lineage>
</organism>
<evidence type="ECO:0000313" key="1">
    <source>
        <dbReference type="EMBL" id="RRD89528.1"/>
    </source>
</evidence>
<accession>A0A3P2A3M9</accession>
<protein>
    <recommendedName>
        <fullName evidence="3">Immunity protein 51</fullName>
    </recommendedName>
</protein>
<gene>
    <name evidence="1" type="ORF">EII21_08450</name>
</gene>
<evidence type="ECO:0008006" key="3">
    <source>
        <dbReference type="Google" id="ProtNLM"/>
    </source>
</evidence>
<dbReference type="OrthoDB" id="8657476at2"/>
<dbReference type="RefSeq" id="WP_124795581.1">
    <property type="nucleotide sequence ID" value="NZ_RQYC01000014.1"/>
</dbReference>
<evidence type="ECO:0000313" key="2">
    <source>
        <dbReference type="Proteomes" id="UP000269923"/>
    </source>
</evidence>
<reference evidence="1 2" key="1">
    <citation type="submission" date="2018-11" db="EMBL/GenBank/DDBJ databases">
        <title>Genomes From Bacteria Associated with the Canine Oral Cavity: a Test Case for Automated Genome-Based Taxonomic Assignment.</title>
        <authorList>
            <person name="Coil D.A."/>
            <person name="Jospin G."/>
            <person name="Darling A.E."/>
            <person name="Wallis C."/>
            <person name="Davis I.J."/>
            <person name="Harris S."/>
            <person name="Eisen J.A."/>
            <person name="Holcombe L.J."/>
            <person name="O'Flynn C."/>
        </authorList>
    </citation>
    <scope>NUCLEOTIDE SEQUENCE [LARGE SCALE GENOMIC DNA]</scope>
    <source>
        <strain evidence="1 2">COT-280</strain>
    </source>
</reference>
<name>A0A3P2A3M9_9NEIS</name>
<comment type="caution">
    <text evidence="1">The sequence shown here is derived from an EMBL/GenBank/DDBJ whole genome shotgun (WGS) entry which is preliminary data.</text>
</comment>
<proteinExistence type="predicted"/>
<dbReference type="Proteomes" id="UP000269923">
    <property type="component" value="Unassembled WGS sequence"/>
</dbReference>
<dbReference type="Pfam" id="PF15595">
    <property type="entry name" value="Imm51"/>
    <property type="match status" value="1"/>
</dbReference>
<dbReference type="AlphaFoldDB" id="A0A3P2A3M9"/>
<dbReference type="InterPro" id="IPR028956">
    <property type="entry name" value="Imm51"/>
</dbReference>
<dbReference type="EMBL" id="RQYC01000014">
    <property type="protein sequence ID" value="RRD89528.1"/>
    <property type="molecule type" value="Genomic_DNA"/>
</dbReference>
<sequence length="118" mass="13411">MDTNDFKQTLAPFFWVEHDDYFSVCLYAGDVDAYQAVFDSRADEGFEGSGYDWTSLAVVFVAEQLPELAEIIEFDPEAGMFCAYCSDEQALKTFVLAFKEALENKELILDIFSRAELD</sequence>